<dbReference type="AlphaFoldDB" id="A0A0D2JZ05"/>
<dbReference type="InParanoid" id="A0A0D2JZ05"/>
<proteinExistence type="predicted"/>
<sequence>MLPGKEWQPFKIKKQPVFRLDLNFCKNPSNSLNKGGFHASNYVFRQTGAFL</sequence>
<dbReference type="EMBL" id="AZAC01000008">
    <property type="protein sequence ID" value="KIX14790.1"/>
    <property type="molecule type" value="Genomic_DNA"/>
</dbReference>
<evidence type="ECO:0000313" key="2">
    <source>
        <dbReference type="Proteomes" id="UP000032233"/>
    </source>
</evidence>
<accession>A0A0D2JZ05</accession>
<gene>
    <name evidence="1" type="ORF">X474_06505</name>
</gene>
<keyword evidence="2" id="KW-1185">Reference proteome</keyword>
<reference evidence="1 2" key="1">
    <citation type="submission" date="2013-11" db="EMBL/GenBank/DDBJ databases">
        <title>Metagenomic analysis of a methanogenic consortium involved in long chain n-alkane degradation.</title>
        <authorList>
            <person name="Davidova I.A."/>
            <person name="Callaghan A.V."/>
            <person name="Wawrik B."/>
            <person name="Pruitt S."/>
            <person name="Marks C."/>
            <person name="Duncan K.E."/>
            <person name="Suflita J.M."/>
        </authorList>
    </citation>
    <scope>NUCLEOTIDE SEQUENCE [LARGE SCALE GENOMIC DNA]</scope>
    <source>
        <strain evidence="1 2">SPR</strain>
    </source>
</reference>
<evidence type="ECO:0000313" key="1">
    <source>
        <dbReference type="EMBL" id="KIX14790.1"/>
    </source>
</evidence>
<comment type="caution">
    <text evidence="1">The sequence shown here is derived from an EMBL/GenBank/DDBJ whole genome shotgun (WGS) entry which is preliminary data.</text>
</comment>
<dbReference type="Proteomes" id="UP000032233">
    <property type="component" value="Unassembled WGS sequence"/>
</dbReference>
<protein>
    <submittedName>
        <fullName evidence="1">Uncharacterized protein</fullName>
    </submittedName>
</protein>
<organism evidence="1 2">
    <name type="scientific">Dethiosulfatarculus sandiegensis</name>
    <dbReference type="NCBI Taxonomy" id="1429043"/>
    <lineage>
        <taxon>Bacteria</taxon>
        <taxon>Pseudomonadati</taxon>
        <taxon>Thermodesulfobacteriota</taxon>
        <taxon>Desulfarculia</taxon>
        <taxon>Desulfarculales</taxon>
        <taxon>Desulfarculaceae</taxon>
        <taxon>Dethiosulfatarculus</taxon>
    </lineage>
</organism>
<dbReference type="STRING" id="1429043.X474_06505"/>
<name>A0A0D2JZ05_9BACT</name>